<keyword evidence="1" id="KW-0732">Signal</keyword>
<dbReference type="PANTHER" id="PTHR36057:SF1">
    <property type="entry name" value="LIPOPROTEIN LIPID ATTACHMENT SITE-LIKE PROTEIN, PUTATIVE (DUF1223)-RELATED"/>
    <property type="match status" value="1"/>
</dbReference>
<name>A0A1A5I2S0_RHILI</name>
<reference evidence="3" key="1">
    <citation type="submission" date="2016-06" db="EMBL/GenBank/DDBJ databases">
        <title>NZP2037 Pacbio-Illumina hybrid assembly.</title>
        <authorList>
            <person name="Ramsay J.P."/>
        </authorList>
    </citation>
    <scope>NUCLEOTIDE SEQUENCE [LARGE SCALE GENOMIC DNA]</scope>
    <source>
        <strain evidence="3">R7ANS::ICEMlSym2042</strain>
    </source>
</reference>
<evidence type="ECO:0000313" key="2">
    <source>
        <dbReference type="EMBL" id="OBP82921.1"/>
    </source>
</evidence>
<proteinExistence type="predicted"/>
<evidence type="ECO:0008006" key="4">
    <source>
        <dbReference type="Google" id="ProtNLM"/>
    </source>
</evidence>
<accession>A0A1A5I2S0</accession>
<feature type="signal peptide" evidence="1">
    <location>
        <begin position="1"/>
        <end position="24"/>
    </location>
</feature>
<dbReference type="OrthoDB" id="9808254at2"/>
<dbReference type="SUPFAM" id="SSF52833">
    <property type="entry name" value="Thioredoxin-like"/>
    <property type="match status" value="1"/>
</dbReference>
<dbReference type="InterPro" id="IPR036249">
    <property type="entry name" value="Thioredoxin-like_sf"/>
</dbReference>
<dbReference type="PATRIC" id="fig|266835.9.peg.3425"/>
<feature type="chain" id="PRO_5009827007" description="DUF1223 domain-containing protein" evidence="1">
    <location>
        <begin position="25"/>
        <end position="268"/>
    </location>
</feature>
<comment type="caution">
    <text evidence="2">The sequence shown here is derived from an EMBL/GenBank/DDBJ whole genome shotgun (WGS) entry which is preliminary data.</text>
</comment>
<dbReference type="InterPro" id="IPR010634">
    <property type="entry name" value="DUF1223"/>
</dbReference>
<dbReference type="RefSeq" id="WP_032932270.1">
    <property type="nucleotide sequence ID" value="NZ_LZTH01000034.1"/>
</dbReference>
<gene>
    <name evidence="2" type="ORF">BAE39_05210</name>
</gene>
<dbReference type="Pfam" id="PF06764">
    <property type="entry name" value="DUF1223"/>
    <property type="match status" value="1"/>
</dbReference>
<evidence type="ECO:0000256" key="1">
    <source>
        <dbReference type="SAM" id="SignalP"/>
    </source>
</evidence>
<dbReference type="EMBL" id="LZTJ01000001">
    <property type="protein sequence ID" value="OBP82921.1"/>
    <property type="molecule type" value="Genomic_DNA"/>
</dbReference>
<protein>
    <recommendedName>
        <fullName evidence="4">DUF1223 domain-containing protein</fullName>
    </recommendedName>
</protein>
<evidence type="ECO:0000313" key="3">
    <source>
        <dbReference type="Proteomes" id="UP000093748"/>
    </source>
</evidence>
<dbReference type="Proteomes" id="UP000093748">
    <property type="component" value="Unassembled WGS sequence"/>
</dbReference>
<sequence>MIMASRRSLWLAAFALAFSAVAGAGHAGETERIQAEKPSPDKPLGVVELFTSQGCSSCPPADAFFAELATKDDIVALSYHVDYWDYLGWKDTLSRKENTERQNDYMRAFGSRSVYTPQAVLNGRAHVNGANRGEVDGALARMAKSGEGMRVPVKVSRTSDRVIIDVGDAGAGPSDAHVVIVYFEPPQTVKIAQGENSGRKMTYWNAVTGIQTAGMWHGKAQRYELPMSEITKKGGCAVLLQSVGKDGMPGPILGAAFIHKPPNKAQDL</sequence>
<dbReference type="AlphaFoldDB" id="A0A1A5I2S0"/>
<dbReference type="GeneID" id="66681230"/>
<organism evidence="2 3">
    <name type="scientific">Rhizobium loti</name>
    <name type="common">Mesorhizobium loti</name>
    <dbReference type="NCBI Taxonomy" id="381"/>
    <lineage>
        <taxon>Bacteria</taxon>
        <taxon>Pseudomonadati</taxon>
        <taxon>Pseudomonadota</taxon>
        <taxon>Alphaproteobacteria</taxon>
        <taxon>Hyphomicrobiales</taxon>
        <taxon>Phyllobacteriaceae</taxon>
        <taxon>Mesorhizobium</taxon>
    </lineage>
</organism>
<dbReference type="PANTHER" id="PTHR36057">
    <property type="match status" value="1"/>
</dbReference>